<name>A0AAV4ZHJ1_9HYPH</name>
<dbReference type="CDD" id="cd02210">
    <property type="entry name" value="cupin_BLR2406-like"/>
    <property type="match status" value="1"/>
</dbReference>
<comment type="caution">
    <text evidence="3">The sequence shown here is derived from an EMBL/GenBank/DDBJ whole genome shotgun (WGS) entry which is preliminary data.</text>
</comment>
<dbReference type="InterPro" id="IPR014710">
    <property type="entry name" value="RmlC-like_jellyroll"/>
</dbReference>
<feature type="region of interest" description="Disordered" evidence="1">
    <location>
        <begin position="150"/>
        <end position="178"/>
    </location>
</feature>
<evidence type="ECO:0000313" key="4">
    <source>
        <dbReference type="Proteomes" id="UP001055247"/>
    </source>
</evidence>
<reference evidence="3" key="2">
    <citation type="submission" date="2021-08" db="EMBL/GenBank/DDBJ databases">
        <authorList>
            <person name="Tani A."/>
            <person name="Ola A."/>
            <person name="Ogura Y."/>
            <person name="Katsura K."/>
            <person name="Hayashi T."/>
        </authorList>
    </citation>
    <scope>NUCLEOTIDE SEQUENCE</scope>
    <source>
        <strain evidence="3">DSM 16372</strain>
    </source>
</reference>
<protein>
    <recommendedName>
        <fullName evidence="2">Cupin type-2 domain-containing protein</fullName>
    </recommendedName>
</protein>
<proteinExistence type="predicted"/>
<dbReference type="Proteomes" id="UP001055247">
    <property type="component" value="Unassembled WGS sequence"/>
</dbReference>
<evidence type="ECO:0000256" key="1">
    <source>
        <dbReference type="SAM" id="MobiDB-lite"/>
    </source>
</evidence>
<dbReference type="InterPro" id="IPR011051">
    <property type="entry name" value="RmlC_Cupin_sf"/>
</dbReference>
<gene>
    <name evidence="3" type="ORF">BHAOGJBA_0828</name>
</gene>
<organism evidence="3 4">
    <name type="scientific">Methylobacterium hispanicum</name>
    <dbReference type="NCBI Taxonomy" id="270350"/>
    <lineage>
        <taxon>Bacteria</taxon>
        <taxon>Pseudomonadati</taxon>
        <taxon>Pseudomonadota</taxon>
        <taxon>Alphaproteobacteria</taxon>
        <taxon>Hyphomicrobiales</taxon>
        <taxon>Methylobacteriaceae</taxon>
        <taxon>Methylobacterium</taxon>
    </lineage>
</organism>
<feature type="region of interest" description="Disordered" evidence="1">
    <location>
        <begin position="1"/>
        <end position="28"/>
    </location>
</feature>
<accession>A0AAV4ZHJ1</accession>
<dbReference type="EMBL" id="BPQO01000003">
    <property type="protein sequence ID" value="GJD87326.1"/>
    <property type="molecule type" value="Genomic_DNA"/>
</dbReference>
<dbReference type="Pfam" id="PF07883">
    <property type="entry name" value="Cupin_2"/>
    <property type="match status" value="1"/>
</dbReference>
<dbReference type="Gene3D" id="2.60.120.10">
    <property type="entry name" value="Jelly Rolls"/>
    <property type="match status" value="1"/>
</dbReference>
<dbReference type="SUPFAM" id="SSF51182">
    <property type="entry name" value="RmlC-like cupins"/>
    <property type="match status" value="1"/>
</dbReference>
<keyword evidence="4" id="KW-1185">Reference proteome</keyword>
<evidence type="ECO:0000313" key="3">
    <source>
        <dbReference type="EMBL" id="GJD87326.1"/>
    </source>
</evidence>
<reference evidence="3" key="1">
    <citation type="journal article" date="2016" name="Front. Microbiol.">
        <title>Genome Sequence of the Piezophilic, Mesophilic Sulfate-Reducing Bacterium Desulfovibrio indicus J2T.</title>
        <authorList>
            <person name="Cao J."/>
            <person name="Maignien L."/>
            <person name="Shao Z."/>
            <person name="Alain K."/>
            <person name="Jebbar M."/>
        </authorList>
    </citation>
    <scope>NUCLEOTIDE SEQUENCE</scope>
    <source>
        <strain evidence="3">DSM 16372</strain>
    </source>
</reference>
<dbReference type="InterPro" id="IPR013096">
    <property type="entry name" value="Cupin_2"/>
</dbReference>
<feature type="domain" description="Cupin type-2" evidence="2">
    <location>
        <begin position="65"/>
        <end position="134"/>
    </location>
</feature>
<sequence length="178" mass="18360">MNRIAHEPPAAPGDAVPPGGGAPRSGSPGCRLVRAGATFTGKQGLDYAVGISAESVGARGIHLQLVTIPPGARARAHLHADHETAIYALGGTSGCWYGERLEHHATMAPGDFFYIPAGVPHLPYNPSPTEPCTAVIARTDPNEQESVVLRPDLDALRPGPESGPDGAPTAPGPDRRGC</sequence>
<dbReference type="RefSeq" id="WP_082773396.1">
    <property type="nucleotide sequence ID" value="NZ_BPQO01000003.1"/>
</dbReference>
<dbReference type="AlphaFoldDB" id="A0AAV4ZHJ1"/>
<evidence type="ECO:0000259" key="2">
    <source>
        <dbReference type="Pfam" id="PF07883"/>
    </source>
</evidence>